<accession>A0ACC0VPQ4</accession>
<comment type="caution">
    <text evidence="1">The sequence shown here is derived from an EMBL/GenBank/DDBJ whole genome shotgun (WGS) entry which is preliminary data.</text>
</comment>
<gene>
    <name evidence="1" type="ORF">PsorP6_004211</name>
</gene>
<sequence length="1150" mass="129601">MKSSKSDSLPPSQMPIELYGDESYSWLVTELPSNESPFPMVYEDQKTRYLFDDYLEGGALRTGSAPKLFSRKYVGLIAQYAAVGFIDGALPNVIYPFLQNYLNLPGSQTTTAFVLVQLPWSFKVFYGILSDCFPIWGYRRRPYILGGWVFALIMLLILSLTPQGTPYFTNPAYRNVKPENYTPEIIATINYASANDGSMYIIPMMGCAFGYLLSDVCADGIVVELAQREPLEVRGNTQTVIYTTRTVFTIMAYILLGFCFNGEDYGGDFSFSLSFPMLMLIVTVALTPIVPITWFFLHEEKNGFGAMNFRHYMYTLWDIIKTRAVYQYIAYQFFSGIFASFTYLSKNPIQRNWANVSPFAEKVGGLLSTSVYATSIWFAGNYGRSWDWRRTAALTMFSYVALDAFCKLLTIWNIIRSPFFWLGIPILEQIPLGINFIVSSFIIIELATEGHEGAMYGLLTTVYNLAIPFATAITRNVDSLFDLSTERIQNDSIGVRGDMTMSVVIMWTVNLGSLLFLTILPRQKEETQALKQLGGSSHFMGVLTVLYLTFALLWTLSTSFLSLFSQTSCLVIAGGNGCKIEMPLPDDKIDSLESDNAAIMGDMRCTMSPQDPSQDYEKLRFVYDDYIEGGALRSGGAVDLFSRAYIGLVAQYAAVGLIDGVLPSVIYPFLQNYLNIPGSQTTTASVLVQLPWSFKVFYGIVSDCFPILGYRRRPYMVMGWTIAVAMLIVMTLTPAGKPYYTDPQYRDVKPEDYTPEIIATINQDAAKRGSMYIVPMMGCAFGYLMADVCADGMVVELAQREPLDIRGKTQTVIYTTRYACYIFALVLVAFCFNGDEYGGDFNFSLPFPELMLIVSFLLAPIIPITWFFLHEEKRSNNHKSFKHYMCELWDIVQTRVVYQFIAYQTFSGIFAMFTWTSGFPIQISWVNVSPLTEKIAGFFTTGVFALSVWFAGNYGRDWDWRRTTIATMTVNVSLDMLNKLLTIWDVYRSPWVWLGIPVIQQIPQGFIYIVGSFIIVELSSEGHEGAMYGLLTTVYNLCIPFSAALTRNVNGRFDLSTERILNDSYDVRHDVTITVLVMWASSLFSLVFLVMLPKQKEQTQVMKRLGGSSFFMGVVTVVYLVFALFWSIMTNIMSIYESTACLVIAGGDGC</sequence>
<protein>
    <submittedName>
        <fullName evidence="1">Uncharacterized protein</fullName>
    </submittedName>
</protein>
<dbReference type="Proteomes" id="UP001163321">
    <property type="component" value="Chromosome 8"/>
</dbReference>
<reference evidence="1 2" key="1">
    <citation type="journal article" date="2022" name="bioRxiv">
        <title>The genome of the oomycete Peronosclerospora sorghi, a cosmopolitan pathogen of maize and sorghum, is inflated with dispersed pseudogenes.</title>
        <authorList>
            <person name="Fletcher K."/>
            <person name="Martin F."/>
            <person name="Isakeit T."/>
            <person name="Cavanaugh K."/>
            <person name="Magill C."/>
            <person name="Michelmore R."/>
        </authorList>
    </citation>
    <scope>NUCLEOTIDE SEQUENCE [LARGE SCALE GENOMIC DNA]</scope>
    <source>
        <strain evidence="1">P6</strain>
    </source>
</reference>
<keyword evidence="2" id="KW-1185">Reference proteome</keyword>
<organism evidence="1 2">
    <name type="scientific">Peronosclerospora sorghi</name>
    <dbReference type="NCBI Taxonomy" id="230839"/>
    <lineage>
        <taxon>Eukaryota</taxon>
        <taxon>Sar</taxon>
        <taxon>Stramenopiles</taxon>
        <taxon>Oomycota</taxon>
        <taxon>Peronosporomycetes</taxon>
        <taxon>Peronosporales</taxon>
        <taxon>Peronosporaceae</taxon>
        <taxon>Peronosclerospora</taxon>
    </lineage>
</organism>
<dbReference type="EMBL" id="CM047587">
    <property type="protein sequence ID" value="KAI9908325.1"/>
    <property type="molecule type" value="Genomic_DNA"/>
</dbReference>
<evidence type="ECO:0000313" key="1">
    <source>
        <dbReference type="EMBL" id="KAI9908325.1"/>
    </source>
</evidence>
<proteinExistence type="predicted"/>
<name>A0ACC0VPQ4_9STRA</name>
<evidence type="ECO:0000313" key="2">
    <source>
        <dbReference type="Proteomes" id="UP001163321"/>
    </source>
</evidence>